<accession>A0ABT4GED1</accession>
<name>A0ABT4GED1_9BACL</name>
<dbReference type="InterPro" id="IPR011010">
    <property type="entry name" value="DNA_brk_join_enz"/>
</dbReference>
<dbReference type="InterPro" id="IPR013762">
    <property type="entry name" value="Integrase-like_cat_sf"/>
</dbReference>
<evidence type="ECO:0000313" key="3">
    <source>
        <dbReference type="EMBL" id="MCY9694547.1"/>
    </source>
</evidence>
<keyword evidence="1" id="KW-0233">DNA recombination</keyword>
<reference evidence="3 4" key="1">
    <citation type="submission" date="2022-05" db="EMBL/GenBank/DDBJ databases">
        <title>Genome Sequencing of Bee-Associated Microbes.</title>
        <authorList>
            <person name="Dunlap C."/>
        </authorList>
    </citation>
    <scope>NUCLEOTIDE SEQUENCE [LARGE SCALE GENOMIC DNA]</scope>
    <source>
        <strain evidence="3 4">NRRL B-14421</strain>
    </source>
</reference>
<dbReference type="RefSeq" id="WP_268616207.1">
    <property type="nucleotide sequence ID" value="NZ_JAMDMX010000049.1"/>
</dbReference>
<evidence type="ECO:0000259" key="2">
    <source>
        <dbReference type="Pfam" id="PF00589"/>
    </source>
</evidence>
<dbReference type="Pfam" id="PF00589">
    <property type="entry name" value="Phage_integrase"/>
    <property type="match status" value="1"/>
</dbReference>
<evidence type="ECO:0000256" key="1">
    <source>
        <dbReference type="ARBA" id="ARBA00023172"/>
    </source>
</evidence>
<feature type="domain" description="Tyr recombinase" evidence="2">
    <location>
        <begin position="231"/>
        <end position="393"/>
    </location>
</feature>
<protein>
    <submittedName>
        <fullName evidence="3">Site-specific integrase</fullName>
    </submittedName>
</protein>
<dbReference type="InterPro" id="IPR002104">
    <property type="entry name" value="Integrase_catalytic"/>
</dbReference>
<comment type="caution">
    <text evidence="3">The sequence shown here is derived from an EMBL/GenBank/DDBJ whole genome shotgun (WGS) entry which is preliminary data.</text>
</comment>
<evidence type="ECO:0000313" key="4">
    <source>
        <dbReference type="Proteomes" id="UP001527099"/>
    </source>
</evidence>
<dbReference type="Proteomes" id="UP001527099">
    <property type="component" value="Unassembled WGS sequence"/>
</dbReference>
<organism evidence="3 4">
    <name type="scientific">Paenibacillus alginolyticus</name>
    <dbReference type="NCBI Taxonomy" id="59839"/>
    <lineage>
        <taxon>Bacteria</taxon>
        <taxon>Bacillati</taxon>
        <taxon>Bacillota</taxon>
        <taxon>Bacilli</taxon>
        <taxon>Bacillales</taxon>
        <taxon>Paenibacillaceae</taxon>
        <taxon>Paenibacillus</taxon>
    </lineage>
</organism>
<dbReference type="EMBL" id="JAMDMX010000049">
    <property type="protein sequence ID" value="MCY9694547.1"/>
    <property type="molecule type" value="Genomic_DNA"/>
</dbReference>
<dbReference type="Gene3D" id="1.10.443.10">
    <property type="entry name" value="Intergrase catalytic core"/>
    <property type="match status" value="1"/>
</dbReference>
<dbReference type="SUPFAM" id="SSF56349">
    <property type="entry name" value="DNA breaking-rejoining enzymes"/>
    <property type="match status" value="1"/>
</dbReference>
<gene>
    <name evidence="3" type="ORF">M5X19_16770</name>
</gene>
<proteinExistence type="predicted"/>
<sequence length="549" mass="65351">MIPSSLQKHNQYSGEIGEISDALYKGTKSILEAKEILRKLHDDNILIEGKFESEIWKLKSPNENYNTRIYFTLNNEETPPPYSIPLSVWRQVKCWAAERLLVVEPKTVQRNVFCLKQALTVSNSFDHANVELLIEHLTNYESDPTKDDIFNICLNFLDYSNLPNKEEYINELRMVRGRFKSPHNVRTLPNYSDVLKFQLILEYFSKTWSYEEKCTYFPILLWWKITNVIPLRPSEFCDIPRQCLFAKNGSFFMKLPRKKQKGTLRNVEVIDSVAISENIYKLVQEYMSLTEGYGESKTLLHYNATKAYLRTNTWFLKRDPLSFFYSNLNNILEKFYTEIIEKKYDIYNLDRITPNDTRHFAFCNLMLQGMNALTIARLGGHRNVESQYHYQQHMDYFTESKIFHLTRTIQLQKYSEFNEIVSNIELEQAKTNALRDRSNFDFLDEMEIGYCTDRNKDCESEYCQFCKKWWISLEELYANEEKLRDITELKKQQIKVRLESMERIRKDMEYDFQKNTHAPYEQELLTKESKLLNGDIIDLARLQSYLNQI</sequence>
<keyword evidence="4" id="KW-1185">Reference proteome</keyword>